<comment type="caution">
    <text evidence="10">The sequence shown here is derived from an EMBL/GenBank/DDBJ whole genome shotgun (WGS) entry which is preliminary data.</text>
</comment>
<feature type="transmembrane region" description="Helical" evidence="8">
    <location>
        <begin position="84"/>
        <end position="103"/>
    </location>
</feature>
<keyword evidence="11" id="KW-1185">Reference proteome</keyword>
<feature type="domain" description="TM7S3/TM198-like" evidence="9">
    <location>
        <begin position="32"/>
        <end position="227"/>
    </location>
</feature>
<evidence type="ECO:0000256" key="6">
    <source>
        <dbReference type="ARBA" id="ARBA00049737"/>
    </source>
</evidence>
<evidence type="ECO:0000256" key="3">
    <source>
        <dbReference type="ARBA" id="ARBA00022692"/>
    </source>
</evidence>
<feature type="region of interest" description="Disordered" evidence="7">
    <location>
        <begin position="1"/>
        <end position="20"/>
    </location>
</feature>
<dbReference type="EMBL" id="JANBQB010000179">
    <property type="protein sequence ID" value="KAJ1980203.1"/>
    <property type="molecule type" value="Genomic_DNA"/>
</dbReference>
<keyword evidence="4 8" id="KW-1133">Transmembrane helix</keyword>
<feature type="transmembrane region" description="Helical" evidence="8">
    <location>
        <begin position="51"/>
        <end position="72"/>
    </location>
</feature>
<protein>
    <recommendedName>
        <fullName evidence="6">Transmembrane protein 198</fullName>
    </recommendedName>
</protein>
<comment type="similarity">
    <text evidence="2">Belongs to the TMEM198 family.</text>
</comment>
<evidence type="ECO:0000259" key="9">
    <source>
        <dbReference type="Pfam" id="PF13886"/>
    </source>
</evidence>
<sequence length="241" mass="26423">MPLALAGTGDSGNDSEGPSRPPLMGDQVVAGLFFILLGLYFYVAGARKFRVTLVLTGFLMVSMLVYYVCIKIRPAATDDIARRVIYMVVAMLLGLIFGFFYFFCDWLGLFGIGGVGGFCVAMMLLALHDNGLLQDNSSRGIFIAVWALAFGLLIFVFTEWTLKAATVIAGAYLMVLGVDLFARIGFSDHLTAFTHATVSDFYHPTRAATALIAVWIILLPLGLVIQHFTTRALRYHPIHQP</sequence>
<dbReference type="PANTHER" id="PTHR31247:SF5">
    <property type="entry name" value="DUF4203 DOMAIN-CONTAINING PROTEIN"/>
    <property type="match status" value="1"/>
</dbReference>
<feature type="transmembrane region" description="Helical" evidence="8">
    <location>
        <begin position="109"/>
        <end position="128"/>
    </location>
</feature>
<accession>A0A9W8B3P8</accession>
<evidence type="ECO:0000256" key="1">
    <source>
        <dbReference type="ARBA" id="ARBA00004141"/>
    </source>
</evidence>
<evidence type="ECO:0000256" key="7">
    <source>
        <dbReference type="SAM" id="MobiDB-lite"/>
    </source>
</evidence>
<comment type="subcellular location">
    <subcellularLocation>
        <location evidence="1">Membrane</location>
        <topology evidence="1">Multi-pass membrane protein</topology>
    </subcellularLocation>
</comment>
<dbReference type="InterPro" id="IPR025256">
    <property type="entry name" value="TM7S3/TM198-like_dom"/>
</dbReference>
<evidence type="ECO:0000256" key="4">
    <source>
        <dbReference type="ARBA" id="ARBA00022989"/>
    </source>
</evidence>
<gene>
    <name evidence="10" type="ORF">H4R34_002536</name>
</gene>
<feature type="transmembrane region" description="Helical" evidence="8">
    <location>
        <begin position="164"/>
        <end position="186"/>
    </location>
</feature>
<proteinExistence type="inferred from homology"/>
<dbReference type="GO" id="GO:0005886">
    <property type="term" value="C:plasma membrane"/>
    <property type="evidence" value="ECO:0007669"/>
    <property type="project" value="TreeGrafter"/>
</dbReference>
<dbReference type="OrthoDB" id="102260at2759"/>
<evidence type="ECO:0000313" key="11">
    <source>
        <dbReference type="Proteomes" id="UP001151582"/>
    </source>
</evidence>
<evidence type="ECO:0000256" key="5">
    <source>
        <dbReference type="ARBA" id="ARBA00023136"/>
    </source>
</evidence>
<dbReference type="Pfam" id="PF13886">
    <property type="entry name" value="TM7S3_TM198"/>
    <property type="match status" value="1"/>
</dbReference>
<evidence type="ECO:0000256" key="2">
    <source>
        <dbReference type="ARBA" id="ARBA00006244"/>
    </source>
</evidence>
<keyword evidence="3 8" id="KW-0812">Transmembrane</keyword>
<dbReference type="PANTHER" id="PTHR31247">
    <property type="entry name" value="TRANSMEMBRANE PROTEIN 198 FAMILY MEMBER"/>
    <property type="match status" value="1"/>
</dbReference>
<feature type="transmembrane region" description="Helical" evidence="8">
    <location>
        <begin position="207"/>
        <end position="228"/>
    </location>
</feature>
<name>A0A9W8B3P8_9FUNG</name>
<dbReference type="InterPro" id="IPR040236">
    <property type="entry name" value="TMEM198"/>
</dbReference>
<feature type="transmembrane region" description="Helical" evidence="8">
    <location>
        <begin position="140"/>
        <end position="158"/>
    </location>
</feature>
<dbReference type="AlphaFoldDB" id="A0A9W8B3P8"/>
<keyword evidence="5 8" id="KW-0472">Membrane</keyword>
<feature type="transmembrane region" description="Helical" evidence="8">
    <location>
        <begin position="28"/>
        <end position="45"/>
    </location>
</feature>
<evidence type="ECO:0000256" key="8">
    <source>
        <dbReference type="SAM" id="Phobius"/>
    </source>
</evidence>
<organism evidence="10 11">
    <name type="scientific">Dimargaris verticillata</name>
    <dbReference type="NCBI Taxonomy" id="2761393"/>
    <lineage>
        <taxon>Eukaryota</taxon>
        <taxon>Fungi</taxon>
        <taxon>Fungi incertae sedis</taxon>
        <taxon>Zoopagomycota</taxon>
        <taxon>Kickxellomycotina</taxon>
        <taxon>Dimargaritomycetes</taxon>
        <taxon>Dimargaritales</taxon>
        <taxon>Dimargaritaceae</taxon>
        <taxon>Dimargaris</taxon>
    </lineage>
</organism>
<evidence type="ECO:0000313" key="10">
    <source>
        <dbReference type="EMBL" id="KAJ1980203.1"/>
    </source>
</evidence>
<dbReference type="Proteomes" id="UP001151582">
    <property type="component" value="Unassembled WGS sequence"/>
</dbReference>
<reference evidence="10" key="1">
    <citation type="submission" date="2022-07" db="EMBL/GenBank/DDBJ databases">
        <title>Phylogenomic reconstructions and comparative analyses of Kickxellomycotina fungi.</title>
        <authorList>
            <person name="Reynolds N.K."/>
            <person name="Stajich J.E."/>
            <person name="Barry K."/>
            <person name="Grigoriev I.V."/>
            <person name="Crous P."/>
            <person name="Smith M.E."/>
        </authorList>
    </citation>
    <scope>NUCLEOTIDE SEQUENCE</scope>
    <source>
        <strain evidence="10">RSA 567</strain>
    </source>
</reference>